<dbReference type="InterPro" id="IPR027512">
    <property type="entry name" value="EIF3A"/>
</dbReference>
<name>A0A183B549_9TREM</name>
<dbReference type="PANTHER" id="PTHR14005">
    <property type="entry name" value="EUKARYOTIC TRANSLATION INITIATION FACTOR 3, THETA SUBUNIT"/>
    <property type="match status" value="1"/>
</dbReference>
<evidence type="ECO:0000313" key="3">
    <source>
        <dbReference type="EMBL" id="VDP91606.1"/>
    </source>
</evidence>
<feature type="region of interest" description="Disordered" evidence="1">
    <location>
        <begin position="461"/>
        <end position="488"/>
    </location>
</feature>
<dbReference type="Proteomes" id="UP000272942">
    <property type="component" value="Unassembled WGS sequence"/>
</dbReference>
<reference evidence="3 4" key="2">
    <citation type="submission" date="2018-11" db="EMBL/GenBank/DDBJ databases">
        <authorList>
            <consortium name="Pathogen Informatics"/>
        </authorList>
    </citation>
    <scope>NUCLEOTIDE SEQUENCE [LARGE SCALE GENOMIC DNA]</scope>
    <source>
        <strain evidence="3 4">Egypt</strain>
    </source>
</reference>
<keyword evidence="4" id="KW-1185">Reference proteome</keyword>
<gene>
    <name evidence="3" type="ORF">ECPE_LOCUS14334</name>
</gene>
<dbReference type="Gene3D" id="1.25.40.860">
    <property type="match status" value="1"/>
</dbReference>
<feature type="compositionally biased region" description="Basic and acidic residues" evidence="1">
    <location>
        <begin position="462"/>
        <end position="488"/>
    </location>
</feature>
<dbReference type="GO" id="GO:0043614">
    <property type="term" value="C:multi-eIF complex"/>
    <property type="evidence" value="ECO:0007669"/>
    <property type="project" value="TreeGrafter"/>
</dbReference>
<dbReference type="GO" id="GO:0001732">
    <property type="term" value="P:formation of cytoplasmic translation initiation complex"/>
    <property type="evidence" value="ECO:0007669"/>
    <property type="project" value="TreeGrafter"/>
</dbReference>
<feature type="region of interest" description="Disordered" evidence="1">
    <location>
        <begin position="351"/>
        <end position="371"/>
    </location>
</feature>
<dbReference type="GO" id="GO:0003729">
    <property type="term" value="F:mRNA binding"/>
    <property type="evidence" value="ECO:0007669"/>
    <property type="project" value="TreeGrafter"/>
</dbReference>
<organism evidence="5">
    <name type="scientific">Echinostoma caproni</name>
    <dbReference type="NCBI Taxonomy" id="27848"/>
    <lineage>
        <taxon>Eukaryota</taxon>
        <taxon>Metazoa</taxon>
        <taxon>Spiralia</taxon>
        <taxon>Lophotrochozoa</taxon>
        <taxon>Platyhelminthes</taxon>
        <taxon>Trematoda</taxon>
        <taxon>Digenea</taxon>
        <taxon>Plagiorchiida</taxon>
        <taxon>Echinostomata</taxon>
        <taxon>Echinostomatoidea</taxon>
        <taxon>Echinostomatidae</taxon>
        <taxon>Echinostoma</taxon>
    </lineage>
</organism>
<dbReference type="GO" id="GO:0002188">
    <property type="term" value="P:translation reinitiation"/>
    <property type="evidence" value="ECO:0007669"/>
    <property type="project" value="TreeGrafter"/>
</dbReference>
<dbReference type="InterPro" id="IPR000717">
    <property type="entry name" value="PCI_dom"/>
</dbReference>
<protein>
    <submittedName>
        <fullName evidence="5">Eukaryotic translation initiation factor 3 subunit A</fullName>
    </submittedName>
</protein>
<dbReference type="OrthoDB" id="18884at2759"/>
<dbReference type="GO" id="GO:0003743">
    <property type="term" value="F:translation initiation factor activity"/>
    <property type="evidence" value="ECO:0007669"/>
    <property type="project" value="TreeGrafter"/>
</dbReference>
<dbReference type="AlphaFoldDB" id="A0A183B549"/>
<dbReference type="GO" id="GO:0071540">
    <property type="term" value="C:eukaryotic translation initiation factor 3 complex, eIF3e"/>
    <property type="evidence" value="ECO:0007669"/>
    <property type="project" value="TreeGrafter"/>
</dbReference>
<dbReference type="Pfam" id="PF01399">
    <property type="entry name" value="PCI"/>
    <property type="match status" value="1"/>
</dbReference>
<dbReference type="SMART" id="SM00088">
    <property type="entry name" value="PINT"/>
    <property type="match status" value="1"/>
</dbReference>
<reference evidence="5" key="1">
    <citation type="submission" date="2016-06" db="UniProtKB">
        <authorList>
            <consortium name="WormBaseParasite"/>
        </authorList>
    </citation>
    <scope>IDENTIFICATION</scope>
</reference>
<proteinExistence type="predicted"/>
<dbReference type="WBParaSite" id="ECPE_0001437401-mRNA-1">
    <property type="protein sequence ID" value="ECPE_0001437401-mRNA-1"/>
    <property type="gene ID" value="ECPE_0001437401"/>
</dbReference>
<sequence length="534" mass="62586">MAESARGFNDAFRRSLRGAPKECALSKGYLSVQKHQCYASLEAVIRYYLNSIKTRTEEAQKESKSVLMDVEDLDILETPERLILDLLRSNAKLEHLYHEIANDDLLQVPTRQSLIHDIVRHKVPSLVPQELADLYTVLEADFQPMTLWERSQPALRIMAASPELSVYIPQLHEVLVSKVVLQLSQVYRTIRLNELVKLCPFMDPISLERSVIELIHNLELPIRINHRLQALVFDEFTDLGISQCDYGGQLVSQSTHVNAPDRLSRQLTMFAQVMQQITEMLEGNQQLPDYRRALVSEYQACRRELHMELLNRRTYIEARKEQVEHIQGERDQIYMEEEARRQAELERRMQSEELNLQKEAEERERRKTEDEQARIRRRIALGNYNLLMEHKIGIKLDSKDLTEEQLDQFDADKILEKKALEVNKKRKELTEKAKAMAKKLDYYTRACRLEELPLLMAAVEPEAEKSREEHERSMREIEEHSKAEHERQLAEKNRLIRMKADVQVSILFSNLPNQFPFSTCFTVFGYNFYPFMAS</sequence>
<evidence type="ECO:0000313" key="4">
    <source>
        <dbReference type="Proteomes" id="UP000272942"/>
    </source>
</evidence>
<feature type="domain" description="PCI" evidence="2">
    <location>
        <begin position="59"/>
        <end position="238"/>
    </location>
</feature>
<evidence type="ECO:0000256" key="1">
    <source>
        <dbReference type="SAM" id="MobiDB-lite"/>
    </source>
</evidence>
<accession>A0A183B549</accession>
<dbReference type="EMBL" id="UZAN01057304">
    <property type="protein sequence ID" value="VDP91606.1"/>
    <property type="molecule type" value="Genomic_DNA"/>
</dbReference>
<evidence type="ECO:0000313" key="5">
    <source>
        <dbReference type="WBParaSite" id="ECPE_0001437401-mRNA-1"/>
    </source>
</evidence>
<evidence type="ECO:0000259" key="2">
    <source>
        <dbReference type="PROSITE" id="PS50250"/>
    </source>
</evidence>
<dbReference type="PROSITE" id="PS50250">
    <property type="entry name" value="PCI"/>
    <property type="match status" value="1"/>
</dbReference>
<dbReference type="GO" id="GO:0071541">
    <property type="term" value="C:eukaryotic translation initiation factor 3 complex, eIF3m"/>
    <property type="evidence" value="ECO:0007669"/>
    <property type="project" value="TreeGrafter"/>
</dbReference>
<dbReference type="PANTHER" id="PTHR14005:SF0">
    <property type="entry name" value="EUKARYOTIC TRANSLATION INITIATION FACTOR 3 SUBUNIT A"/>
    <property type="match status" value="1"/>
</dbReference>